<dbReference type="OrthoDB" id="2664372at2759"/>
<accession>A0A0D0AAV2</accession>
<name>A0A0D0AAV2_9AGAM</name>
<dbReference type="AlphaFoldDB" id="A0A0D0AAV2"/>
<organism evidence="1 2">
    <name type="scientific">Suillus luteus UH-Slu-Lm8-n1</name>
    <dbReference type="NCBI Taxonomy" id="930992"/>
    <lineage>
        <taxon>Eukaryota</taxon>
        <taxon>Fungi</taxon>
        <taxon>Dikarya</taxon>
        <taxon>Basidiomycota</taxon>
        <taxon>Agaricomycotina</taxon>
        <taxon>Agaricomycetes</taxon>
        <taxon>Agaricomycetidae</taxon>
        <taxon>Boletales</taxon>
        <taxon>Suillineae</taxon>
        <taxon>Suillaceae</taxon>
        <taxon>Suillus</taxon>
    </lineage>
</organism>
<keyword evidence="2" id="KW-1185">Reference proteome</keyword>
<dbReference type="Proteomes" id="UP000054485">
    <property type="component" value="Unassembled WGS sequence"/>
</dbReference>
<reference evidence="1 2" key="1">
    <citation type="submission" date="2014-04" db="EMBL/GenBank/DDBJ databases">
        <authorList>
            <consortium name="DOE Joint Genome Institute"/>
            <person name="Kuo A."/>
            <person name="Ruytinx J."/>
            <person name="Rineau F."/>
            <person name="Colpaert J."/>
            <person name="Kohler A."/>
            <person name="Nagy L.G."/>
            <person name="Floudas D."/>
            <person name="Copeland A."/>
            <person name="Barry K.W."/>
            <person name="Cichocki N."/>
            <person name="Veneault-Fourrey C."/>
            <person name="LaButti K."/>
            <person name="Lindquist E.A."/>
            <person name="Lipzen A."/>
            <person name="Lundell T."/>
            <person name="Morin E."/>
            <person name="Murat C."/>
            <person name="Sun H."/>
            <person name="Tunlid A."/>
            <person name="Henrissat B."/>
            <person name="Grigoriev I.V."/>
            <person name="Hibbett D.S."/>
            <person name="Martin F."/>
            <person name="Nordberg H.P."/>
            <person name="Cantor M.N."/>
            <person name="Hua S.X."/>
        </authorList>
    </citation>
    <scope>NUCLEOTIDE SEQUENCE [LARGE SCALE GENOMIC DNA]</scope>
    <source>
        <strain evidence="1 2">UH-Slu-Lm8-n1</strain>
    </source>
</reference>
<evidence type="ECO:0000313" key="2">
    <source>
        <dbReference type="Proteomes" id="UP000054485"/>
    </source>
</evidence>
<gene>
    <name evidence="1" type="ORF">CY34DRAFT_20000</name>
</gene>
<reference evidence="2" key="2">
    <citation type="submission" date="2015-01" db="EMBL/GenBank/DDBJ databases">
        <title>Evolutionary Origins and Diversification of the Mycorrhizal Mutualists.</title>
        <authorList>
            <consortium name="DOE Joint Genome Institute"/>
            <consortium name="Mycorrhizal Genomics Consortium"/>
            <person name="Kohler A."/>
            <person name="Kuo A."/>
            <person name="Nagy L.G."/>
            <person name="Floudas D."/>
            <person name="Copeland A."/>
            <person name="Barry K.W."/>
            <person name="Cichocki N."/>
            <person name="Veneault-Fourrey C."/>
            <person name="LaButti K."/>
            <person name="Lindquist E.A."/>
            <person name="Lipzen A."/>
            <person name="Lundell T."/>
            <person name="Morin E."/>
            <person name="Murat C."/>
            <person name="Riley R."/>
            <person name="Ohm R."/>
            <person name="Sun H."/>
            <person name="Tunlid A."/>
            <person name="Henrissat B."/>
            <person name="Grigoriev I.V."/>
            <person name="Hibbett D.S."/>
            <person name="Martin F."/>
        </authorList>
    </citation>
    <scope>NUCLEOTIDE SEQUENCE [LARGE SCALE GENOMIC DNA]</scope>
    <source>
        <strain evidence="2">UH-Slu-Lm8-n1</strain>
    </source>
</reference>
<dbReference type="HOGENOM" id="CLU_1262257_0_0_1"/>
<sequence length="219" mass="24780">MPAQNIVPAEFCSEIPIANGKTTVLKLMDVSSEPNLIFKTAFRQRFSLPVNTHHQHIHNYDAEVPPSITCHYDAVPTPTSHVDSIISSNVSISTEDAAESSPYLKRFVRKTSTLTYGWFETAGPQSITTPPNFSSFDDIQLGDLFIHRTDQNVFCWIREYSPSGGVWRIISLGDNGSHNEEFSRRILVLHPDGNPTWVLPKTVQRYKRLTRTQLKKPNI</sequence>
<dbReference type="InParanoid" id="A0A0D0AAV2"/>
<dbReference type="EMBL" id="KN837073">
    <property type="protein sequence ID" value="KIK31372.1"/>
    <property type="molecule type" value="Genomic_DNA"/>
</dbReference>
<proteinExistence type="predicted"/>
<protein>
    <submittedName>
        <fullName evidence="1">Uncharacterized protein</fullName>
    </submittedName>
</protein>
<evidence type="ECO:0000313" key="1">
    <source>
        <dbReference type="EMBL" id="KIK31372.1"/>
    </source>
</evidence>